<dbReference type="InterPro" id="IPR051783">
    <property type="entry name" value="NAD(P)-dependent_oxidoreduct"/>
</dbReference>
<name>A0A7C5EME3_9BACT</name>
<dbReference type="Pfam" id="PF01370">
    <property type="entry name" value="Epimerase"/>
    <property type="match status" value="1"/>
</dbReference>
<feature type="domain" description="Ketoreductase" evidence="1">
    <location>
        <begin position="3"/>
        <end position="173"/>
    </location>
</feature>
<accession>A0A7C5EME3</accession>
<organism evidence="2">
    <name type="scientific">Desulfobacca acetoxidans</name>
    <dbReference type="NCBI Taxonomy" id="60893"/>
    <lineage>
        <taxon>Bacteria</taxon>
        <taxon>Pseudomonadati</taxon>
        <taxon>Thermodesulfobacteriota</taxon>
        <taxon>Desulfobaccia</taxon>
        <taxon>Desulfobaccales</taxon>
        <taxon>Desulfobaccaceae</taxon>
        <taxon>Desulfobacca</taxon>
    </lineage>
</organism>
<dbReference type="AlphaFoldDB" id="A0A7C5EME3"/>
<dbReference type="PANTHER" id="PTHR48079">
    <property type="entry name" value="PROTEIN YEEZ"/>
    <property type="match status" value="1"/>
</dbReference>
<dbReference type="CDD" id="cd05228">
    <property type="entry name" value="AR_FR_like_1_SDR_e"/>
    <property type="match status" value="1"/>
</dbReference>
<proteinExistence type="predicted"/>
<sequence length="328" mass="36284">MYKTLVTGGSGFVGRAVVVELLSAGREVRVLARNPDPPALRGLKVEVVLGDLRDQASLVKALKGCRRVFHVAADYRLWVPDPGVMYAINVEGTKNLLACAREAEVERLVYTSTVGTLGNPGDGTPGNEETPVSLADMVGHYKRSKFLAEQEVLKFARQGFPVVLVHPSAPVGPWDARPTPTGQIIVDFLNRRMPAYLETGLNLIHVRDVAQGHLLAEERGRLGEKYILGHENLSLSEIFQRLAEITGLPAPKVRLPYWPILALAYANEFWASFISKKPPRLPLSGVQMARKFMYFDSSKAVRELGLPQTPVHEALKEAVLWYKEHGYA</sequence>
<dbReference type="SUPFAM" id="SSF51735">
    <property type="entry name" value="NAD(P)-binding Rossmann-fold domains"/>
    <property type="match status" value="1"/>
</dbReference>
<comment type="caution">
    <text evidence="2">The sequence shown here is derived from an EMBL/GenBank/DDBJ whole genome shotgun (WGS) entry which is preliminary data.</text>
</comment>
<dbReference type="InterPro" id="IPR017829">
    <property type="entry name" value="Hopanoid-assoc_sugar_epimerase"/>
</dbReference>
<dbReference type="InterPro" id="IPR036291">
    <property type="entry name" value="NAD(P)-bd_dom_sf"/>
</dbReference>
<dbReference type="InterPro" id="IPR001509">
    <property type="entry name" value="Epimerase_deHydtase"/>
</dbReference>
<dbReference type="NCBIfam" id="TIGR03466">
    <property type="entry name" value="HpnA"/>
    <property type="match status" value="1"/>
</dbReference>
<protein>
    <submittedName>
        <fullName evidence="2">NAD-dependent epimerase/dehydratase family protein</fullName>
    </submittedName>
</protein>
<dbReference type="SMART" id="SM00822">
    <property type="entry name" value="PKS_KR"/>
    <property type="match status" value="1"/>
</dbReference>
<dbReference type="InterPro" id="IPR057326">
    <property type="entry name" value="KR_dom"/>
</dbReference>
<gene>
    <name evidence="2" type="ORF">ENW48_01930</name>
</gene>
<dbReference type="GO" id="GO:0005737">
    <property type="term" value="C:cytoplasm"/>
    <property type="evidence" value="ECO:0007669"/>
    <property type="project" value="TreeGrafter"/>
</dbReference>
<dbReference type="GO" id="GO:0004029">
    <property type="term" value="F:aldehyde dehydrogenase (NAD+) activity"/>
    <property type="evidence" value="ECO:0007669"/>
    <property type="project" value="TreeGrafter"/>
</dbReference>
<dbReference type="Gene3D" id="3.40.50.720">
    <property type="entry name" value="NAD(P)-binding Rossmann-like Domain"/>
    <property type="match status" value="1"/>
</dbReference>
<dbReference type="EMBL" id="DTKJ01000015">
    <property type="protein sequence ID" value="HGZ10962.1"/>
    <property type="molecule type" value="Genomic_DNA"/>
</dbReference>
<reference evidence="2" key="1">
    <citation type="journal article" date="2020" name="mSystems">
        <title>Genome- and Community-Level Interaction Insights into Carbon Utilization and Element Cycling Functions of Hydrothermarchaeota in Hydrothermal Sediment.</title>
        <authorList>
            <person name="Zhou Z."/>
            <person name="Liu Y."/>
            <person name="Xu W."/>
            <person name="Pan J."/>
            <person name="Luo Z.H."/>
            <person name="Li M."/>
        </authorList>
    </citation>
    <scope>NUCLEOTIDE SEQUENCE [LARGE SCALE GENOMIC DNA]</scope>
    <source>
        <strain evidence="2">SpSt-853</strain>
    </source>
</reference>
<dbReference type="PANTHER" id="PTHR48079:SF6">
    <property type="entry name" value="NAD(P)-BINDING DOMAIN-CONTAINING PROTEIN-RELATED"/>
    <property type="match status" value="1"/>
</dbReference>
<evidence type="ECO:0000259" key="1">
    <source>
        <dbReference type="SMART" id="SM00822"/>
    </source>
</evidence>
<dbReference type="FunFam" id="3.40.50.720:FF:000425">
    <property type="entry name" value="NAD(P)-binding Rossmann-fold superfamily protein"/>
    <property type="match status" value="1"/>
</dbReference>
<evidence type="ECO:0000313" key="2">
    <source>
        <dbReference type="EMBL" id="HGZ10962.1"/>
    </source>
</evidence>